<accession>A0A6P2D5B5</accession>
<dbReference type="PROSITE" id="PS50222">
    <property type="entry name" value="EF_HAND_2"/>
    <property type="match status" value="1"/>
</dbReference>
<evidence type="ECO:0000259" key="2">
    <source>
        <dbReference type="PROSITE" id="PS50222"/>
    </source>
</evidence>
<dbReference type="GO" id="GO:0004800">
    <property type="term" value="F:thyroxine 5'-deiodinase activity"/>
    <property type="evidence" value="ECO:0007669"/>
    <property type="project" value="InterPro"/>
</dbReference>
<reference evidence="4 5" key="1">
    <citation type="submission" date="2019-05" db="EMBL/GenBank/DDBJ databases">
        <authorList>
            <consortium name="Science for Life Laboratories"/>
        </authorList>
    </citation>
    <scope>NUCLEOTIDE SEQUENCE [LARGE SCALE GENOMIC DNA]</scope>
    <source>
        <strain evidence="4">Soil9</strain>
    </source>
</reference>
<evidence type="ECO:0000259" key="3">
    <source>
        <dbReference type="PROSITE" id="PS51352"/>
    </source>
</evidence>
<dbReference type="InterPro" id="IPR011992">
    <property type="entry name" value="EF-hand-dom_pair"/>
</dbReference>
<dbReference type="PROSITE" id="PS51352">
    <property type="entry name" value="THIOREDOXIN_2"/>
    <property type="match status" value="1"/>
</dbReference>
<name>A0A6P2D5B5_9BACT</name>
<dbReference type="CDD" id="cd00051">
    <property type="entry name" value="EFh"/>
    <property type="match status" value="1"/>
</dbReference>
<dbReference type="GO" id="GO:0042403">
    <property type="term" value="P:thyroid hormone metabolic process"/>
    <property type="evidence" value="ECO:0007669"/>
    <property type="project" value="TreeGrafter"/>
</dbReference>
<dbReference type="Gene3D" id="1.10.238.10">
    <property type="entry name" value="EF-hand"/>
    <property type="match status" value="1"/>
</dbReference>
<feature type="signal peptide" evidence="1">
    <location>
        <begin position="1"/>
        <end position="21"/>
    </location>
</feature>
<dbReference type="Gene3D" id="1.20.1290.10">
    <property type="entry name" value="AhpD-like"/>
    <property type="match status" value="2"/>
</dbReference>
<dbReference type="Pfam" id="PF13202">
    <property type="entry name" value="EF-hand_5"/>
    <property type="match status" value="2"/>
</dbReference>
<dbReference type="AlphaFoldDB" id="A0A6P2D5B5"/>
<dbReference type="GO" id="GO:0005509">
    <property type="term" value="F:calcium ion binding"/>
    <property type="evidence" value="ECO:0007669"/>
    <property type="project" value="InterPro"/>
</dbReference>
<dbReference type="PANTHER" id="PTHR11781">
    <property type="entry name" value="IODOTHYRONINE DEIODINASE"/>
    <property type="match status" value="1"/>
</dbReference>
<dbReference type="SUPFAM" id="SSF69118">
    <property type="entry name" value="AhpD-like"/>
    <property type="match status" value="2"/>
</dbReference>
<dbReference type="InterPro" id="IPR000643">
    <property type="entry name" value="Iodothyronine_deiodinase"/>
</dbReference>
<feature type="domain" description="Thioredoxin" evidence="3">
    <location>
        <begin position="229"/>
        <end position="399"/>
    </location>
</feature>
<dbReference type="KEGG" id="gms:SOIL9_20790"/>
<dbReference type="SMART" id="SM00054">
    <property type="entry name" value="EFh"/>
    <property type="match status" value="2"/>
</dbReference>
<keyword evidence="5" id="KW-1185">Reference proteome</keyword>
<dbReference type="Gene3D" id="3.40.30.10">
    <property type="entry name" value="Glutaredoxin"/>
    <property type="match status" value="1"/>
</dbReference>
<evidence type="ECO:0000256" key="1">
    <source>
        <dbReference type="SAM" id="SignalP"/>
    </source>
</evidence>
<organism evidence="4 5">
    <name type="scientific">Gemmata massiliana</name>
    <dbReference type="NCBI Taxonomy" id="1210884"/>
    <lineage>
        <taxon>Bacteria</taxon>
        <taxon>Pseudomonadati</taxon>
        <taxon>Planctomycetota</taxon>
        <taxon>Planctomycetia</taxon>
        <taxon>Gemmatales</taxon>
        <taxon>Gemmataceae</taxon>
        <taxon>Gemmata</taxon>
    </lineage>
</organism>
<dbReference type="InterPro" id="IPR013766">
    <property type="entry name" value="Thioredoxin_domain"/>
</dbReference>
<dbReference type="CDD" id="cd02966">
    <property type="entry name" value="TlpA_like_family"/>
    <property type="match status" value="1"/>
</dbReference>
<dbReference type="NCBIfam" id="NF038285">
    <property type="entry name" value="deiodinase_rel"/>
    <property type="match status" value="1"/>
</dbReference>
<dbReference type="RefSeq" id="WP_162670029.1">
    <property type="nucleotide sequence ID" value="NZ_LR593886.1"/>
</dbReference>
<dbReference type="Proteomes" id="UP000464178">
    <property type="component" value="Chromosome"/>
</dbReference>
<dbReference type="PROSITE" id="PS00018">
    <property type="entry name" value="EF_HAND_1"/>
    <property type="match status" value="1"/>
</dbReference>
<dbReference type="Pfam" id="PF00837">
    <property type="entry name" value="T4_deiodinase"/>
    <property type="match status" value="1"/>
</dbReference>
<gene>
    <name evidence="4" type="ORF">SOIL9_20790</name>
</gene>
<protein>
    <recommendedName>
        <fullName evidence="6">Iodothyronine deiodinase</fullName>
    </recommendedName>
</protein>
<evidence type="ECO:0008006" key="6">
    <source>
        <dbReference type="Google" id="ProtNLM"/>
    </source>
</evidence>
<evidence type="ECO:0000313" key="5">
    <source>
        <dbReference type="Proteomes" id="UP000464178"/>
    </source>
</evidence>
<dbReference type="SUPFAM" id="SSF47473">
    <property type="entry name" value="EF-hand"/>
    <property type="match status" value="1"/>
</dbReference>
<sequence length="831" mass="91771">MRIRFFVAPALVALVLAPGTAADAPKPVVLPKLDPEKLSDPKEAAAAVELIEKHFAGAPQPEAVRMLVAILKGSQLNGTDGWFGPSESRYTWKWLVEHNQLDPKATAVPREKFRGAAALFDLLDRDGDGKITPSDLDWSDRSPFVQQANMLTRMFRRFDMSGDGRLTREELDEVFKRLANGKDYFTADDFRRAMIPRGPAGFPPGDGPTVPVLVKGLYAGEIGSIQEGPKVGATAPDFTLKSVDGKETVQLSKETGKRPVVLVFGNFTCGPFRALYPDVDALFERYKDKATFIMVYVREAHPTDGWKMESNARLGVAVKQPTTTAERAEVCAQFRKKLNPGLPVFVDEISDPVGNAYSGMPARLYVIDTNGKVAYKSGRGPFGFKPGEMEQALVMSLTESAPAKAPKSGASVVPLSSDKATWAKLPKVEAGGDGPLPNWVKAVAGHLPRTAAAMLVLDEAHRTKSPLDPALRAKMRWAVARANRCEYTELTALADLKRAAGAEAVNVLTGAPSKWPTEDREPLEFARLLTLAAPTITDEQFATLRKQYGDKKVAAMVLLAAYGNFQDRLILGLGLPLEADGPMAPLGVKFAADALQVAPILPEQKELPSLLKSGETVVARDPEWSKLTFDDLQKRLEKQRDRTPRLPVPEWEQVKAALPLGYATRPTKIVWSLVCNGYVPELAVPWNVATRTMWAESKQDRVFEESLFWVQTRSIQCNYCMGHCEMLLEVAGLDKQAVAERTRRLAGDDWSCFPPAEQHAYAYARKLSLAPWDLTAADYRTLEKQLGPDKAMFTFWWLCRGLYMTRISDGFQLPLERENVFASPPKKDDKK</sequence>
<evidence type="ECO:0000313" key="4">
    <source>
        <dbReference type="EMBL" id="VTR95635.1"/>
    </source>
</evidence>
<dbReference type="InterPro" id="IPR002048">
    <property type="entry name" value="EF_hand_dom"/>
</dbReference>
<keyword evidence="1" id="KW-0732">Signal</keyword>
<dbReference type="InterPro" id="IPR018247">
    <property type="entry name" value="EF_Hand_1_Ca_BS"/>
</dbReference>
<dbReference type="PANTHER" id="PTHR11781:SF22">
    <property type="entry name" value="TYPE I IODOTHYRONINE DEIODINASE"/>
    <property type="match status" value="1"/>
</dbReference>
<proteinExistence type="predicted"/>
<dbReference type="InterPro" id="IPR036249">
    <property type="entry name" value="Thioredoxin-like_sf"/>
</dbReference>
<dbReference type="InterPro" id="IPR029032">
    <property type="entry name" value="AhpD-like"/>
</dbReference>
<dbReference type="EMBL" id="LR593886">
    <property type="protein sequence ID" value="VTR95635.1"/>
    <property type="molecule type" value="Genomic_DNA"/>
</dbReference>
<dbReference type="SUPFAM" id="SSF52833">
    <property type="entry name" value="Thioredoxin-like"/>
    <property type="match status" value="1"/>
</dbReference>
<feature type="chain" id="PRO_5027106124" description="Iodothyronine deiodinase" evidence="1">
    <location>
        <begin position="22"/>
        <end position="831"/>
    </location>
</feature>
<feature type="domain" description="EF-hand" evidence="2">
    <location>
        <begin position="146"/>
        <end position="181"/>
    </location>
</feature>